<dbReference type="InterPro" id="IPR000719">
    <property type="entry name" value="Prot_kinase_dom"/>
</dbReference>
<dbReference type="GO" id="GO:0005524">
    <property type="term" value="F:ATP binding"/>
    <property type="evidence" value="ECO:0007669"/>
    <property type="project" value="InterPro"/>
</dbReference>
<proteinExistence type="predicted"/>
<sequence>MACKYKTGRILGEGTYSVVKGQYLILLLASQHIETKKIFAIKIINKTSLEGRRDIVMNELNILTKISQGHRYILTLVDYFQSINNFYIVTDVALGGDLINRINQKGCCIEHDAINIVRNIIEAVKYLHDKDIVHRNLKPENIIFRTKEDEFDLIICGFHLSRIVGSEVLNTICGTPSYMAPEIFRNSGYGKPIDLWSIGVITYFLLFGFVPFDGNYEEIDEKCWEKVSDIAKDFINKLLTINPDSRLTAHQALTHPWLTDRPNFFSARKEAIETGQNN</sequence>
<protein>
    <recommendedName>
        <fullName evidence="1">Protein kinase domain-containing protein</fullName>
    </recommendedName>
</protein>
<evidence type="ECO:0000313" key="3">
    <source>
        <dbReference type="Proteomes" id="UP000247702"/>
    </source>
</evidence>
<reference evidence="2 3" key="1">
    <citation type="submission" date="2017-11" db="EMBL/GenBank/DDBJ databases">
        <title>The genome of Rhizophagus clarus HR1 reveals common genetic basis of auxotrophy among arbuscular mycorrhizal fungi.</title>
        <authorList>
            <person name="Kobayashi Y."/>
        </authorList>
    </citation>
    <scope>NUCLEOTIDE SEQUENCE [LARGE SCALE GENOMIC DNA]</scope>
    <source>
        <strain evidence="2 3">HR1</strain>
    </source>
</reference>
<dbReference type="AlphaFoldDB" id="A0A2Z6RPA2"/>
<name>A0A2Z6RPA2_9GLOM</name>
<dbReference type="PANTHER" id="PTHR24347">
    <property type="entry name" value="SERINE/THREONINE-PROTEIN KINASE"/>
    <property type="match status" value="1"/>
</dbReference>
<gene>
    <name evidence="2" type="ORF">RclHR1_02260013</name>
</gene>
<organism evidence="2 3">
    <name type="scientific">Rhizophagus clarus</name>
    <dbReference type="NCBI Taxonomy" id="94130"/>
    <lineage>
        <taxon>Eukaryota</taxon>
        <taxon>Fungi</taxon>
        <taxon>Fungi incertae sedis</taxon>
        <taxon>Mucoromycota</taxon>
        <taxon>Glomeromycotina</taxon>
        <taxon>Glomeromycetes</taxon>
        <taxon>Glomerales</taxon>
        <taxon>Glomeraceae</taxon>
        <taxon>Rhizophagus</taxon>
    </lineage>
</organism>
<dbReference type="Pfam" id="PF00069">
    <property type="entry name" value="Pkinase"/>
    <property type="match status" value="1"/>
</dbReference>
<evidence type="ECO:0000313" key="2">
    <source>
        <dbReference type="EMBL" id="GBB93948.1"/>
    </source>
</evidence>
<dbReference type="Gene3D" id="1.10.510.10">
    <property type="entry name" value="Transferase(Phosphotransferase) domain 1"/>
    <property type="match status" value="1"/>
</dbReference>
<dbReference type="Proteomes" id="UP000247702">
    <property type="component" value="Unassembled WGS sequence"/>
</dbReference>
<comment type="caution">
    <text evidence="2">The sequence shown here is derived from an EMBL/GenBank/DDBJ whole genome shotgun (WGS) entry which is preliminary data.</text>
</comment>
<feature type="domain" description="Protein kinase" evidence="1">
    <location>
        <begin position="5"/>
        <end position="258"/>
    </location>
</feature>
<keyword evidence="3" id="KW-1185">Reference proteome</keyword>
<dbReference type="InterPro" id="IPR011009">
    <property type="entry name" value="Kinase-like_dom_sf"/>
</dbReference>
<accession>A0A2Z6RPA2</accession>
<dbReference type="Gene3D" id="3.30.200.20">
    <property type="entry name" value="Phosphorylase Kinase, domain 1"/>
    <property type="match status" value="1"/>
</dbReference>
<dbReference type="GO" id="GO:0004672">
    <property type="term" value="F:protein kinase activity"/>
    <property type="evidence" value="ECO:0007669"/>
    <property type="project" value="InterPro"/>
</dbReference>
<dbReference type="PROSITE" id="PS50011">
    <property type="entry name" value="PROTEIN_KINASE_DOM"/>
    <property type="match status" value="1"/>
</dbReference>
<evidence type="ECO:0000259" key="1">
    <source>
        <dbReference type="PROSITE" id="PS50011"/>
    </source>
</evidence>
<dbReference type="SUPFAM" id="SSF56112">
    <property type="entry name" value="Protein kinase-like (PK-like)"/>
    <property type="match status" value="1"/>
</dbReference>
<dbReference type="STRING" id="94130.A0A2Z6RPA2"/>
<dbReference type="EMBL" id="BEXD01001402">
    <property type="protein sequence ID" value="GBB93948.1"/>
    <property type="molecule type" value="Genomic_DNA"/>
</dbReference>
<dbReference type="CDD" id="cd05117">
    <property type="entry name" value="STKc_CAMK"/>
    <property type="match status" value="1"/>
</dbReference>